<keyword evidence="4" id="KW-1185">Reference proteome</keyword>
<dbReference type="InterPro" id="IPR002182">
    <property type="entry name" value="NB-ARC"/>
</dbReference>
<sequence>MDDQTKLVGIYGMGGVGKTTLMMEISKKLKETMPFNKAVFATVSQNPDLRGIQTQIAESLGLKIEEQSIPARATKLLARLKQEKSILLMLDDLWMRLELSGRFPRAISTGS</sequence>
<comment type="caution">
    <text evidence="2">The sequence shown here is derived from an EMBL/GenBank/DDBJ whole genome shotgun (WGS) entry which is preliminary data.</text>
</comment>
<evidence type="ECO:0000313" key="4">
    <source>
        <dbReference type="Proteomes" id="UP000541444"/>
    </source>
</evidence>
<dbReference type="InterPro" id="IPR027417">
    <property type="entry name" value="P-loop_NTPase"/>
</dbReference>
<evidence type="ECO:0000259" key="1">
    <source>
        <dbReference type="Pfam" id="PF00931"/>
    </source>
</evidence>
<evidence type="ECO:0000313" key="3">
    <source>
        <dbReference type="EMBL" id="KAF6174731.1"/>
    </source>
</evidence>
<dbReference type="AlphaFoldDB" id="A0A7J7MMW8"/>
<name>A0A7J7MMW8_9MAGN</name>
<dbReference type="InterPro" id="IPR050905">
    <property type="entry name" value="Plant_NBS-LRR"/>
</dbReference>
<accession>A0A7J7MMW8</accession>
<dbReference type="Pfam" id="PF00931">
    <property type="entry name" value="NB-ARC"/>
    <property type="match status" value="1"/>
</dbReference>
<protein>
    <recommendedName>
        <fullName evidence="1">NB-ARC domain-containing protein</fullName>
    </recommendedName>
</protein>
<proteinExistence type="predicted"/>
<organism evidence="2 4">
    <name type="scientific">Kingdonia uniflora</name>
    <dbReference type="NCBI Taxonomy" id="39325"/>
    <lineage>
        <taxon>Eukaryota</taxon>
        <taxon>Viridiplantae</taxon>
        <taxon>Streptophyta</taxon>
        <taxon>Embryophyta</taxon>
        <taxon>Tracheophyta</taxon>
        <taxon>Spermatophyta</taxon>
        <taxon>Magnoliopsida</taxon>
        <taxon>Ranunculales</taxon>
        <taxon>Circaeasteraceae</taxon>
        <taxon>Kingdonia</taxon>
    </lineage>
</organism>
<dbReference type="PANTHER" id="PTHR33463">
    <property type="entry name" value="NB-ARC DOMAIN-CONTAINING PROTEIN-RELATED"/>
    <property type="match status" value="1"/>
</dbReference>
<evidence type="ECO:0000313" key="2">
    <source>
        <dbReference type="EMBL" id="KAF6156295.1"/>
    </source>
</evidence>
<dbReference type="Gene3D" id="3.40.50.300">
    <property type="entry name" value="P-loop containing nucleotide triphosphate hydrolases"/>
    <property type="match status" value="1"/>
</dbReference>
<gene>
    <name evidence="3" type="ORF">GIB67_008786</name>
    <name evidence="2" type="ORF">GIB67_025890</name>
</gene>
<dbReference type="PRINTS" id="PR00364">
    <property type="entry name" value="DISEASERSIST"/>
</dbReference>
<dbReference type="EMBL" id="JACGCM010001359">
    <property type="protein sequence ID" value="KAF6156295.1"/>
    <property type="molecule type" value="Genomic_DNA"/>
</dbReference>
<dbReference type="OrthoDB" id="1937853at2759"/>
<dbReference type="GO" id="GO:0043531">
    <property type="term" value="F:ADP binding"/>
    <property type="evidence" value="ECO:0007669"/>
    <property type="project" value="InterPro"/>
</dbReference>
<dbReference type="SUPFAM" id="SSF52540">
    <property type="entry name" value="P-loop containing nucleoside triphosphate hydrolases"/>
    <property type="match status" value="1"/>
</dbReference>
<dbReference type="PANTHER" id="PTHR33463:SF218">
    <property type="entry name" value="DISEASE RESISTANCE PROTEIN RPS2-LIKE"/>
    <property type="match status" value="1"/>
</dbReference>
<reference evidence="2 4" key="1">
    <citation type="journal article" date="2020" name="IScience">
        <title>Genome Sequencing of the Endangered Kingdonia uniflora (Circaeasteraceae, Ranunculales) Reveals Potential Mechanisms of Evolutionary Specialization.</title>
        <authorList>
            <person name="Sun Y."/>
            <person name="Deng T."/>
            <person name="Zhang A."/>
            <person name="Moore M.J."/>
            <person name="Landis J.B."/>
            <person name="Lin N."/>
            <person name="Zhang H."/>
            <person name="Zhang X."/>
            <person name="Huang J."/>
            <person name="Zhang X."/>
            <person name="Sun H."/>
            <person name="Wang H."/>
        </authorList>
    </citation>
    <scope>NUCLEOTIDE SEQUENCE [LARGE SCALE GENOMIC DNA]</scope>
    <source>
        <strain evidence="2">TB1705</strain>
        <tissue evidence="2">Leaf</tissue>
    </source>
</reference>
<dbReference type="Proteomes" id="UP000541444">
    <property type="component" value="Unassembled WGS sequence"/>
</dbReference>
<dbReference type="EMBL" id="JACGCM010000250">
    <property type="protein sequence ID" value="KAF6174731.1"/>
    <property type="molecule type" value="Genomic_DNA"/>
</dbReference>
<feature type="domain" description="NB-ARC" evidence="1">
    <location>
        <begin position="3"/>
        <end position="96"/>
    </location>
</feature>